<feature type="signal peptide" evidence="2">
    <location>
        <begin position="1"/>
        <end position="17"/>
    </location>
</feature>
<dbReference type="EMBL" id="NJGC01000029">
    <property type="protein sequence ID" value="PAM68124.1"/>
    <property type="molecule type" value="Genomic_DNA"/>
</dbReference>
<evidence type="ECO:0000256" key="1">
    <source>
        <dbReference type="SAM" id="MobiDB-lite"/>
    </source>
</evidence>
<dbReference type="AlphaFoldDB" id="A0A270N7M4"/>
<feature type="compositionally biased region" description="Low complexity" evidence="1">
    <location>
        <begin position="41"/>
        <end position="57"/>
    </location>
</feature>
<feature type="compositionally biased region" description="Pro residues" evidence="1">
    <location>
        <begin position="22"/>
        <end position="40"/>
    </location>
</feature>
<proteinExistence type="predicted"/>
<dbReference type="RefSeq" id="WP_095379036.1">
    <property type="nucleotide sequence ID" value="NZ_JAEDVB010000027.1"/>
</dbReference>
<feature type="chain" id="PRO_5013329447" description="DUF4019 domain-containing protein" evidence="2">
    <location>
        <begin position="18"/>
        <end position="186"/>
    </location>
</feature>
<protein>
    <recommendedName>
        <fullName evidence="5">DUF4019 domain-containing protein</fullName>
    </recommendedName>
</protein>
<organism evidence="3 4">
    <name type="scientific">Stenotrophomonas maltophilia</name>
    <name type="common">Pseudomonas maltophilia</name>
    <name type="synonym">Xanthomonas maltophilia</name>
    <dbReference type="NCBI Taxonomy" id="40324"/>
    <lineage>
        <taxon>Bacteria</taxon>
        <taxon>Pseudomonadati</taxon>
        <taxon>Pseudomonadota</taxon>
        <taxon>Gammaproteobacteria</taxon>
        <taxon>Lysobacterales</taxon>
        <taxon>Lysobacteraceae</taxon>
        <taxon>Stenotrophomonas</taxon>
        <taxon>Stenotrophomonas maltophilia group</taxon>
    </lineage>
</organism>
<dbReference type="Pfam" id="PF13211">
    <property type="entry name" value="DUF4019"/>
    <property type="match status" value="1"/>
</dbReference>
<evidence type="ECO:0000313" key="3">
    <source>
        <dbReference type="EMBL" id="PAM68124.1"/>
    </source>
</evidence>
<evidence type="ECO:0000256" key="2">
    <source>
        <dbReference type="SAM" id="SignalP"/>
    </source>
</evidence>
<name>A0A270N7M4_STEMA</name>
<dbReference type="InterPro" id="IPR025091">
    <property type="entry name" value="DUF4019"/>
</dbReference>
<reference evidence="3 4" key="1">
    <citation type="submission" date="2017-06" db="EMBL/GenBank/DDBJ databases">
        <title>Genome sequencing and assembly of Stenotrophomonas maltophilia DF07.</title>
        <authorList>
            <person name="Iyer R."/>
        </authorList>
    </citation>
    <scope>NUCLEOTIDE SEQUENCE [LARGE SCALE GENOMIC DNA]</scope>
    <source>
        <strain evidence="3 4">DF07</strain>
    </source>
</reference>
<keyword evidence="2" id="KW-0732">Signal</keyword>
<feature type="region of interest" description="Disordered" evidence="1">
    <location>
        <begin position="20"/>
        <end position="57"/>
    </location>
</feature>
<sequence>MKRVLLLLSLLPLTALAQAPAPATPAPATPAPAPARPAPASPAAAKPATAGAPALTAAQQAQVQKQDAEMGAAALKAAQLVDANRAGELWDGASAVARRAVPKATFVSQLVAERTRLGALAGRGQPTITRVKYSPGAAVPEGLYINVSFPTRFANSAQPVRELVSFRFDEDQVWRLAGYSLRASAP</sequence>
<gene>
    <name evidence="3" type="ORF">CEK00_18820</name>
</gene>
<accession>A0A270N7M4</accession>
<dbReference type="Proteomes" id="UP000216433">
    <property type="component" value="Unassembled WGS sequence"/>
</dbReference>
<evidence type="ECO:0000313" key="4">
    <source>
        <dbReference type="Proteomes" id="UP000216433"/>
    </source>
</evidence>
<comment type="caution">
    <text evidence="3">The sequence shown here is derived from an EMBL/GenBank/DDBJ whole genome shotgun (WGS) entry which is preliminary data.</text>
</comment>
<evidence type="ECO:0008006" key="5">
    <source>
        <dbReference type="Google" id="ProtNLM"/>
    </source>
</evidence>